<dbReference type="Proteomes" id="UP000034196">
    <property type="component" value="Unassembled WGS sequence"/>
</dbReference>
<accession>A0A1J4P1H6</accession>
<evidence type="ECO:0000313" key="2">
    <source>
        <dbReference type="EMBL" id="OIJ68599.1"/>
    </source>
</evidence>
<dbReference type="Gene3D" id="3.40.50.1820">
    <property type="entry name" value="alpha/beta hydrolase"/>
    <property type="match status" value="1"/>
</dbReference>
<keyword evidence="3" id="KW-1185">Reference proteome</keyword>
<reference evidence="2" key="1">
    <citation type="submission" date="2016-10" db="EMBL/GenBank/DDBJ databases">
        <title>Genome sequence of Streptomyces mangrovisoli MUSC 149.</title>
        <authorList>
            <person name="Lee L.-H."/>
            <person name="Ser H.-L."/>
        </authorList>
    </citation>
    <scope>NUCLEOTIDE SEQUENCE [LARGE SCALE GENOMIC DNA]</scope>
    <source>
        <strain evidence="2">MUSC 149</strain>
    </source>
</reference>
<gene>
    <name evidence="2" type="ORF">WN71_007410</name>
</gene>
<dbReference type="AlphaFoldDB" id="A0A1J4P1H6"/>
<dbReference type="RefSeq" id="WP_063777696.1">
    <property type="nucleotide sequence ID" value="NZ_LAVA02000015.1"/>
</dbReference>
<evidence type="ECO:0000313" key="3">
    <source>
        <dbReference type="Proteomes" id="UP000034196"/>
    </source>
</evidence>
<feature type="domain" description="AB hydrolase-1" evidence="1">
    <location>
        <begin position="19"/>
        <end position="223"/>
    </location>
</feature>
<protein>
    <recommendedName>
        <fullName evidence="1">AB hydrolase-1 domain-containing protein</fullName>
    </recommendedName>
</protein>
<dbReference type="SUPFAM" id="SSF53474">
    <property type="entry name" value="alpha/beta-Hydrolases"/>
    <property type="match status" value="1"/>
</dbReference>
<sequence>MDHPAERTEGRRTGAPPHVLLVHGAATTGAVWDGVVAELRRRAPELRVSVPERDCTGELALETAALTPYAENAVVVGVSGGATLGMALVAAGVPVAGAVLHEPAAGALVPGLLAHVAEGYARDGVPGFGAALYGPAWTTALAPADEGRVARDFAMFRAFEPIPLPSGIRAGRPPVLGSLGGLSPGPRRRAAEALEASIGLPFMVLADVGHAVHLERPDLLADAVLRVVARARGAAAAGPGPDRA</sequence>
<organism evidence="2 3">
    <name type="scientific">Streptomyces mangrovisoli</name>
    <dbReference type="NCBI Taxonomy" id="1428628"/>
    <lineage>
        <taxon>Bacteria</taxon>
        <taxon>Bacillati</taxon>
        <taxon>Actinomycetota</taxon>
        <taxon>Actinomycetes</taxon>
        <taxon>Kitasatosporales</taxon>
        <taxon>Streptomycetaceae</taxon>
        <taxon>Streptomyces</taxon>
    </lineage>
</organism>
<dbReference type="EMBL" id="LAVA02000015">
    <property type="protein sequence ID" value="OIJ68599.1"/>
    <property type="molecule type" value="Genomic_DNA"/>
</dbReference>
<dbReference type="InterPro" id="IPR029058">
    <property type="entry name" value="AB_hydrolase_fold"/>
</dbReference>
<proteinExistence type="predicted"/>
<evidence type="ECO:0000259" key="1">
    <source>
        <dbReference type="Pfam" id="PF12697"/>
    </source>
</evidence>
<dbReference type="GO" id="GO:0003824">
    <property type="term" value="F:catalytic activity"/>
    <property type="evidence" value="ECO:0007669"/>
    <property type="project" value="UniProtKB-ARBA"/>
</dbReference>
<dbReference type="InterPro" id="IPR000073">
    <property type="entry name" value="AB_hydrolase_1"/>
</dbReference>
<comment type="caution">
    <text evidence="2">The sequence shown here is derived from an EMBL/GenBank/DDBJ whole genome shotgun (WGS) entry which is preliminary data.</text>
</comment>
<dbReference type="Pfam" id="PF12697">
    <property type="entry name" value="Abhydrolase_6"/>
    <property type="match status" value="1"/>
</dbReference>
<name>A0A1J4P1H6_9ACTN</name>